<reference evidence="3" key="1">
    <citation type="submission" date="2021-02" db="EMBL/GenBank/DDBJ databases">
        <authorList>
            <person name="Nowell W R."/>
        </authorList>
    </citation>
    <scope>NUCLEOTIDE SEQUENCE</scope>
</reference>
<dbReference type="Gene3D" id="1.20.5.420">
    <property type="entry name" value="Immunoglobulin FC, subunit C"/>
    <property type="match status" value="1"/>
</dbReference>
<dbReference type="EMBL" id="CAJOBB010000990">
    <property type="protein sequence ID" value="CAF3790076.1"/>
    <property type="molecule type" value="Genomic_DNA"/>
</dbReference>
<dbReference type="EMBL" id="CAJNOE010000045">
    <property type="protein sequence ID" value="CAF0804098.1"/>
    <property type="molecule type" value="Genomic_DNA"/>
</dbReference>
<organism evidence="3 4">
    <name type="scientific">Adineta steineri</name>
    <dbReference type="NCBI Taxonomy" id="433720"/>
    <lineage>
        <taxon>Eukaryota</taxon>
        <taxon>Metazoa</taxon>
        <taxon>Spiralia</taxon>
        <taxon>Gnathifera</taxon>
        <taxon>Rotifera</taxon>
        <taxon>Eurotatoria</taxon>
        <taxon>Bdelloidea</taxon>
        <taxon>Adinetida</taxon>
        <taxon>Adinetidae</taxon>
        <taxon>Adineta</taxon>
    </lineage>
</organism>
<dbReference type="Proteomes" id="UP000663868">
    <property type="component" value="Unassembled WGS sequence"/>
</dbReference>
<evidence type="ECO:0000313" key="3">
    <source>
        <dbReference type="EMBL" id="CAF3790076.1"/>
    </source>
</evidence>
<evidence type="ECO:0000313" key="2">
    <source>
        <dbReference type="EMBL" id="CAF0804098.1"/>
    </source>
</evidence>
<evidence type="ECO:0000256" key="1">
    <source>
        <dbReference type="SAM" id="MobiDB-lite"/>
    </source>
</evidence>
<protein>
    <submittedName>
        <fullName evidence="3">Uncharacterized protein</fullName>
    </submittedName>
</protein>
<accession>A0A819AV58</accession>
<sequence>MRKDYTAGGLSDVVSVFGPFLQLGEIAKSRAVAIFRDLKSSSITQQTQPASSHTNTIPSRNPGTSMYNHHIPFDIISQAQKLCPYANSALEHEDITH</sequence>
<name>A0A819AV58_9BILA</name>
<evidence type="ECO:0000313" key="4">
    <source>
        <dbReference type="Proteomes" id="UP000663868"/>
    </source>
</evidence>
<gene>
    <name evidence="2" type="ORF">IZO911_LOCUS7097</name>
    <name evidence="3" type="ORF">KXQ929_LOCUS16402</name>
</gene>
<proteinExistence type="predicted"/>
<dbReference type="Proteomes" id="UP000663860">
    <property type="component" value="Unassembled WGS sequence"/>
</dbReference>
<comment type="caution">
    <text evidence="3">The sequence shown here is derived from an EMBL/GenBank/DDBJ whole genome shotgun (WGS) entry which is preliminary data.</text>
</comment>
<feature type="region of interest" description="Disordered" evidence="1">
    <location>
        <begin position="42"/>
        <end position="64"/>
    </location>
</feature>
<dbReference type="AlphaFoldDB" id="A0A819AV58"/>